<evidence type="ECO:0000313" key="2">
    <source>
        <dbReference type="EMBL" id="MFC7200624.1"/>
    </source>
</evidence>
<dbReference type="Gene3D" id="3.40.225.10">
    <property type="entry name" value="Class II aldolase/adducin N-terminal domain"/>
    <property type="match status" value="1"/>
</dbReference>
<name>A0ABD5Z667_9EURY</name>
<keyword evidence="3" id="KW-1185">Reference proteome</keyword>
<accession>A0ABD5Z667</accession>
<dbReference type="InterPro" id="IPR036409">
    <property type="entry name" value="Aldolase_II/adducin_N_sf"/>
</dbReference>
<dbReference type="Pfam" id="PF01381">
    <property type="entry name" value="HTH_3"/>
    <property type="match status" value="1"/>
</dbReference>
<dbReference type="PANTHER" id="PTHR40730">
    <property type="entry name" value="TRANSCRIPTIONAL REGULATOR PROTEIN-LIKE PROTEIN"/>
    <property type="match status" value="1"/>
</dbReference>
<dbReference type="Pfam" id="PF10120">
    <property type="entry name" value="ThiN"/>
    <property type="match status" value="1"/>
</dbReference>
<comment type="caution">
    <text evidence="2">The sequence shown here is derived from an EMBL/GenBank/DDBJ whole genome shotgun (WGS) entry which is preliminary data.</text>
</comment>
<dbReference type="RefSeq" id="WP_279527400.1">
    <property type="nucleotide sequence ID" value="NZ_CP122312.1"/>
</dbReference>
<sequence length="305" mass="32830">MKFVEEVVVEEFLPTFRSMLAEDLRERGLTQQEVAEALGISQSAVSKYAQGAVDRNADLATDERVQDLVERVAEGFDSGSMSSVQALVEAEVLIRRLEAPGDRLATLHEEAMPALADYEADFRIHDPESELRAREHARSSVKRGLRVLEHASGFATLIPNVGSNLVECTPDATDVEDVVGVPGRIFDVMGRTEVPAEPEFGVSEHVASVLLAARDEGADAAAALNVAYDEGLVQQLEDLGYVTVEFDAAYERGEDGGIREAVAEALAREPDATVLYQTGGFGVEPNVYILAASAVDAAEIARDVV</sequence>
<dbReference type="InterPro" id="IPR001387">
    <property type="entry name" value="Cro/C1-type_HTH"/>
</dbReference>
<dbReference type="PANTHER" id="PTHR40730:SF5">
    <property type="entry name" value="HTH CRO_C1-TYPE DOMAIN-CONTAINING PROTEIN"/>
    <property type="match status" value="1"/>
</dbReference>
<dbReference type="PROSITE" id="PS50943">
    <property type="entry name" value="HTH_CROC1"/>
    <property type="match status" value="1"/>
</dbReference>
<protein>
    <submittedName>
        <fullName evidence="2">Thiamine-phosphate synthase family protein</fullName>
    </submittedName>
</protein>
<organism evidence="2 3">
    <name type="scientific">Halospeciosus flavus</name>
    <dbReference type="NCBI Taxonomy" id="3032283"/>
    <lineage>
        <taxon>Archaea</taxon>
        <taxon>Methanobacteriati</taxon>
        <taxon>Methanobacteriota</taxon>
        <taxon>Stenosarchaea group</taxon>
        <taxon>Halobacteria</taxon>
        <taxon>Halobacteriales</taxon>
        <taxon>Halobacteriaceae</taxon>
        <taxon>Halospeciosus</taxon>
    </lineage>
</organism>
<reference evidence="2 3" key="1">
    <citation type="journal article" date="2019" name="Int. J. Syst. Evol. Microbiol.">
        <title>The Global Catalogue of Microorganisms (GCM) 10K type strain sequencing project: providing services to taxonomists for standard genome sequencing and annotation.</title>
        <authorList>
            <consortium name="The Broad Institute Genomics Platform"/>
            <consortium name="The Broad Institute Genome Sequencing Center for Infectious Disease"/>
            <person name="Wu L."/>
            <person name="Ma J."/>
        </authorList>
    </citation>
    <scope>NUCLEOTIDE SEQUENCE [LARGE SCALE GENOMIC DNA]</scope>
    <source>
        <strain evidence="2 3">XZGYJ-43</strain>
    </source>
</reference>
<proteinExistence type="predicted"/>
<evidence type="ECO:0000313" key="3">
    <source>
        <dbReference type="Proteomes" id="UP001596447"/>
    </source>
</evidence>
<dbReference type="CDD" id="cd00093">
    <property type="entry name" value="HTH_XRE"/>
    <property type="match status" value="1"/>
</dbReference>
<dbReference type="InterPro" id="IPR010982">
    <property type="entry name" value="Lambda_DNA-bd_dom_sf"/>
</dbReference>
<feature type="domain" description="HTH cro/C1-type" evidence="1">
    <location>
        <begin position="20"/>
        <end position="48"/>
    </location>
</feature>
<gene>
    <name evidence="2" type="ORF">ACFQJ9_14580</name>
</gene>
<dbReference type="Gene3D" id="1.10.260.40">
    <property type="entry name" value="lambda repressor-like DNA-binding domains"/>
    <property type="match status" value="1"/>
</dbReference>
<dbReference type="AlphaFoldDB" id="A0ABD5Z667"/>
<dbReference type="EMBL" id="JBHTAR010000011">
    <property type="protein sequence ID" value="MFC7200624.1"/>
    <property type="molecule type" value="Genomic_DNA"/>
</dbReference>
<evidence type="ECO:0000259" key="1">
    <source>
        <dbReference type="PROSITE" id="PS50943"/>
    </source>
</evidence>
<dbReference type="Proteomes" id="UP001596447">
    <property type="component" value="Unassembled WGS sequence"/>
</dbReference>
<dbReference type="InterPro" id="IPR019293">
    <property type="entry name" value="ThiN"/>
</dbReference>
<dbReference type="SUPFAM" id="SSF47413">
    <property type="entry name" value="lambda repressor-like DNA-binding domains"/>
    <property type="match status" value="1"/>
</dbReference>
<dbReference type="SUPFAM" id="SSF53639">
    <property type="entry name" value="AraD/HMP-PK domain-like"/>
    <property type="match status" value="1"/>
</dbReference>
<dbReference type="SMART" id="SM00530">
    <property type="entry name" value="HTH_XRE"/>
    <property type="match status" value="1"/>
</dbReference>